<keyword evidence="3 4" id="KW-0802">TPR repeat</keyword>
<feature type="domain" description="Cytochrome c-type biogenesis protein H TPR" evidence="5">
    <location>
        <begin position="58"/>
        <end position="181"/>
    </location>
</feature>
<dbReference type="PANTHER" id="PTHR47870:SF1">
    <property type="entry name" value="CYTOCHROME C-TYPE BIOGENESIS PROTEIN CCMH"/>
    <property type="match status" value="1"/>
</dbReference>
<dbReference type="RefSeq" id="WP_127744057.1">
    <property type="nucleotide sequence ID" value="NZ_SACN01000001.1"/>
</dbReference>
<evidence type="ECO:0000256" key="4">
    <source>
        <dbReference type="PROSITE-ProRule" id="PRU00339"/>
    </source>
</evidence>
<evidence type="ECO:0000256" key="3">
    <source>
        <dbReference type="ARBA" id="ARBA00022803"/>
    </source>
</evidence>
<evidence type="ECO:0000256" key="2">
    <source>
        <dbReference type="ARBA" id="ARBA00022748"/>
    </source>
</evidence>
<dbReference type="Proteomes" id="UP000282971">
    <property type="component" value="Unassembled WGS sequence"/>
</dbReference>
<dbReference type="AlphaFoldDB" id="A0A437MA43"/>
<comment type="caution">
    <text evidence="6">The sequence shown here is derived from an EMBL/GenBank/DDBJ whole genome shotgun (WGS) entry which is preliminary data.</text>
</comment>
<organism evidence="6 7">
    <name type="scientific">Sphingomonas crocodyli</name>
    <dbReference type="NCBI Taxonomy" id="1979270"/>
    <lineage>
        <taxon>Bacteria</taxon>
        <taxon>Pseudomonadati</taxon>
        <taxon>Pseudomonadota</taxon>
        <taxon>Alphaproteobacteria</taxon>
        <taxon>Sphingomonadales</taxon>
        <taxon>Sphingomonadaceae</taxon>
        <taxon>Sphingomonas</taxon>
    </lineage>
</organism>
<protein>
    <submittedName>
        <fullName evidence="6">Tetratricopeptide repeat protein</fullName>
    </submittedName>
</protein>
<proteinExistence type="predicted"/>
<name>A0A437MA43_9SPHN</name>
<keyword evidence="7" id="KW-1185">Reference proteome</keyword>
<evidence type="ECO:0000259" key="5">
    <source>
        <dbReference type="Pfam" id="PF23914"/>
    </source>
</evidence>
<dbReference type="PROSITE" id="PS50005">
    <property type="entry name" value="TPR"/>
    <property type="match status" value="1"/>
</dbReference>
<dbReference type="EMBL" id="SACN01000001">
    <property type="protein sequence ID" value="RVT94501.1"/>
    <property type="molecule type" value="Genomic_DNA"/>
</dbReference>
<dbReference type="InterPro" id="IPR056413">
    <property type="entry name" value="TPR_CcmH_CycH"/>
</dbReference>
<sequence>MNNSEPAKPRFTLSFGRVALLLAALIAVVAVGITQYRKYKSADPETSTDSSAPAGPVADVATMIASLEKRLQSNPNDAEGWNMLGWSYYSTGRYADSAAAYRHAIDIDPKNATYWSALGEVEVLSGPGGITPKATEAFGKALAIDPKDFRARYFMGVKKDQDGKHQEAIDDWIALVQEAPAGAPWEDAVRDLIDKASKEHKIDVAGRVPPKRVAPMADVGGGMGGMPVTGSGAQVATDGIPGPSAGDMQAAAGMTTGQQNEMIAGMVGRLAARLKANPKDGDGWIRLMRARMVLNDPAAARQALADGKAAFAGDKAELARLDEAAKALGVQ</sequence>
<dbReference type="Pfam" id="PF23914">
    <property type="entry name" value="TPR_CcmH_CycH"/>
    <property type="match status" value="1"/>
</dbReference>
<dbReference type="Gene3D" id="1.25.40.10">
    <property type="entry name" value="Tetratricopeptide repeat domain"/>
    <property type="match status" value="2"/>
</dbReference>
<evidence type="ECO:0000256" key="1">
    <source>
        <dbReference type="ARBA" id="ARBA00022737"/>
    </source>
</evidence>
<dbReference type="InterPro" id="IPR019734">
    <property type="entry name" value="TPR_rpt"/>
</dbReference>
<dbReference type="SMART" id="SM00028">
    <property type="entry name" value="TPR"/>
    <property type="match status" value="3"/>
</dbReference>
<dbReference type="InterPro" id="IPR011990">
    <property type="entry name" value="TPR-like_helical_dom_sf"/>
</dbReference>
<keyword evidence="1" id="KW-0677">Repeat</keyword>
<reference evidence="6 7" key="1">
    <citation type="submission" date="2019-01" db="EMBL/GenBank/DDBJ databases">
        <authorList>
            <person name="Chen W.-M."/>
        </authorList>
    </citation>
    <scope>NUCLEOTIDE SEQUENCE [LARGE SCALE GENOMIC DNA]</scope>
    <source>
        <strain evidence="6 7">CCP-7</strain>
    </source>
</reference>
<dbReference type="SUPFAM" id="SSF48452">
    <property type="entry name" value="TPR-like"/>
    <property type="match status" value="1"/>
</dbReference>
<dbReference type="GO" id="GO:0017004">
    <property type="term" value="P:cytochrome complex assembly"/>
    <property type="evidence" value="ECO:0007669"/>
    <property type="project" value="UniProtKB-KW"/>
</dbReference>
<dbReference type="InterPro" id="IPR051263">
    <property type="entry name" value="C-type_cytochrome_biogenesis"/>
</dbReference>
<dbReference type="PANTHER" id="PTHR47870">
    <property type="entry name" value="CYTOCHROME C-TYPE BIOGENESIS PROTEIN CCMH"/>
    <property type="match status" value="1"/>
</dbReference>
<evidence type="ECO:0000313" key="6">
    <source>
        <dbReference type="EMBL" id="RVT94501.1"/>
    </source>
</evidence>
<accession>A0A437MA43</accession>
<evidence type="ECO:0000313" key="7">
    <source>
        <dbReference type="Proteomes" id="UP000282971"/>
    </source>
</evidence>
<dbReference type="OrthoDB" id="9815847at2"/>
<keyword evidence="2" id="KW-0201">Cytochrome c-type biogenesis</keyword>
<gene>
    <name evidence="6" type="ORF">EOD43_11890</name>
</gene>
<feature type="repeat" description="TPR" evidence="4">
    <location>
        <begin position="78"/>
        <end position="111"/>
    </location>
</feature>